<keyword evidence="2" id="KW-0472">Membrane</keyword>
<keyword evidence="2" id="KW-1133">Transmembrane helix</keyword>
<dbReference type="Gene3D" id="3.10.450.160">
    <property type="entry name" value="inner membrane protein cigr"/>
    <property type="match status" value="1"/>
</dbReference>
<proteinExistence type="predicted"/>
<feature type="transmembrane region" description="Helical" evidence="2">
    <location>
        <begin position="85"/>
        <end position="103"/>
    </location>
</feature>
<dbReference type="EMBL" id="VYKI01000013">
    <property type="protein sequence ID" value="KAA8997469.1"/>
    <property type="molecule type" value="Genomic_DNA"/>
</dbReference>
<name>A0ABQ6SZZ0_9GAMM</name>
<dbReference type="Proteomes" id="UP000326367">
    <property type="component" value="Unassembled WGS sequence"/>
</dbReference>
<keyword evidence="3" id="KW-0732">Signal</keyword>
<evidence type="ECO:0000313" key="4">
    <source>
        <dbReference type="EMBL" id="KAA8997469.1"/>
    </source>
</evidence>
<evidence type="ECO:0000256" key="3">
    <source>
        <dbReference type="SAM" id="SignalP"/>
    </source>
</evidence>
<dbReference type="InterPro" id="IPR024572">
    <property type="entry name" value="RcnB"/>
</dbReference>
<comment type="caution">
    <text evidence="4">The sequence shown here is derived from an EMBL/GenBank/DDBJ whole genome shotgun (WGS) entry which is preliminary data.</text>
</comment>
<dbReference type="Pfam" id="PF11776">
    <property type="entry name" value="RcnB"/>
    <property type="match status" value="1"/>
</dbReference>
<feature type="compositionally biased region" description="Basic and acidic residues" evidence="1">
    <location>
        <begin position="30"/>
        <end position="49"/>
    </location>
</feature>
<protein>
    <submittedName>
        <fullName evidence="4">RcnB family protein</fullName>
    </submittedName>
</protein>
<feature type="signal peptide" evidence="3">
    <location>
        <begin position="1"/>
        <end position="23"/>
    </location>
</feature>
<keyword evidence="2" id="KW-0812">Transmembrane</keyword>
<keyword evidence="5" id="KW-1185">Reference proteome</keyword>
<evidence type="ECO:0000256" key="1">
    <source>
        <dbReference type="SAM" id="MobiDB-lite"/>
    </source>
</evidence>
<evidence type="ECO:0000256" key="2">
    <source>
        <dbReference type="SAM" id="Phobius"/>
    </source>
</evidence>
<feature type="region of interest" description="Disordered" evidence="1">
    <location>
        <begin position="24"/>
        <end position="59"/>
    </location>
</feature>
<organism evidence="4 5">
    <name type="scientific">Stenotrophomonas cyclobalanopsidis</name>
    <dbReference type="NCBI Taxonomy" id="2771362"/>
    <lineage>
        <taxon>Bacteria</taxon>
        <taxon>Pseudomonadati</taxon>
        <taxon>Pseudomonadota</taxon>
        <taxon>Gammaproteobacteria</taxon>
        <taxon>Lysobacterales</taxon>
        <taxon>Lysobacteraceae</taxon>
        <taxon>Stenotrophomonas</taxon>
    </lineage>
</organism>
<sequence>MKRLIAAALSLTLLATAVSPAMAAPYGAGGRDDHHGHKDHHDDRRDPPRRGHKLARDHRGEHVRDYRHHGLHAPARGQEWRKVDGRYVLIAVATGVIADVVLARR</sequence>
<evidence type="ECO:0000313" key="5">
    <source>
        <dbReference type="Proteomes" id="UP000326367"/>
    </source>
</evidence>
<accession>A0ABQ6SZZ0</accession>
<reference evidence="4 5" key="1">
    <citation type="journal article" date="2020" name="Antonie Van Leeuwenhoek">
        <title>Stenotrophomonas cyclobalanopsidis sp. nov., isolated from the leaf spot disease of Cyclobalanopsis patelliformis.</title>
        <authorList>
            <person name="Bian D.R."/>
            <person name="Xue H."/>
            <person name="Piao C.G."/>
            <person name="Li Y."/>
        </authorList>
    </citation>
    <scope>NUCLEOTIDE SEQUENCE [LARGE SCALE GENOMIC DNA]</scope>
    <source>
        <strain evidence="4 5">TPQG1-4</strain>
    </source>
</reference>
<gene>
    <name evidence="4" type="ORF">FJU31_11575</name>
</gene>
<dbReference type="RefSeq" id="WP_150454878.1">
    <property type="nucleotide sequence ID" value="NZ_VYKI01000013.1"/>
</dbReference>
<feature type="chain" id="PRO_5045989046" evidence="3">
    <location>
        <begin position="24"/>
        <end position="105"/>
    </location>
</feature>